<name>A0A095SRU5_9FLAO</name>
<reference evidence="4 5" key="1">
    <citation type="submission" date="2014-09" db="EMBL/GenBank/DDBJ databases">
        <title>Whole Genome Shotgun of Flavobacterium aquatile LMG 4008.</title>
        <authorList>
            <person name="Gale A.N."/>
            <person name="Pipes S.E."/>
            <person name="Newman J.D."/>
        </authorList>
    </citation>
    <scope>NUCLEOTIDE SEQUENCE [LARGE SCALE GENOMIC DNA]</scope>
    <source>
        <strain evidence="4 5">LMG 4008</strain>
    </source>
</reference>
<dbReference type="OrthoDB" id="1335946at2"/>
<organism evidence="4 5">
    <name type="scientific">Flavobacterium aquatile LMG 4008 = ATCC 11947</name>
    <dbReference type="NCBI Taxonomy" id="1453498"/>
    <lineage>
        <taxon>Bacteria</taxon>
        <taxon>Pseudomonadati</taxon>
        <taxon>Bacteroidota</taxon>
        <taxon>Flavobacteriia</taxon>
        <taxon>Flavobacteriales</taxon>
        <taxon>Flavobacteriaceae</taxon>
        <taxon>Flavobacterium</taxon>
    </lineage>
</organism>
<evidence type="ECO:0000256" key="1">
    <source>
        <dbReference type="ARBA" id="ARBA00022729"/>
    </source>
</evidence>
<evidence type="ECO:0000313" key="4">
    <source>
        <dbReference type="EMBL" id="KGD67371.1"/>
    </source>
</evidence>
<dbReference type="Proteomes" id="UP000029554">
    <property type="component" value="Unassembled WGS sequence"/>
</dbReference>
<protein>
    <recommendedName>
        <fullName evidence="3">Secretion system C-terminal sorting domain-containing protein</fullName>
    </recommendedName>
</protein>
<keyword evidence="5" id="KW-1185">Reference proteome</keyword>
<gene>
    <name evidence="4" type="ORF">LG45_14260</name>
</gene>
<dbReference type="STRING" id="1453498.LG45_14260"/>
<feature type="domain" description="Secretion system C-terminal sorting" evidence="3">
    <location>
        <begin position="216"/>
        <end position="285"/>
    </location>
</feature>
<keyword evidence="1 2" id="KW-0732">Signal</keyword>
<dbReference type="Pfam" id="PF18962">
    <property type="entry name" value="Por_Secre_tail"/>
    <property type="match status" value="1"/>
</dbReference>
<sequence length="287" mass="32025">MKKKLLKLLLLFVSLNAFAQAPVIEGELMLCPWTDGTASVTNQTYDSYQWYSKFWFTEDEFVAIDGATSSTFTYDWYTYDQSLFKVVAVIDGTSYESNTIQIDSWNWTSLFTQFELNDYASFDPNSSSILLCQGGSFDISINNPPFSVNIQWYKDGVAITDATNPIYTITEPGLYEVIAAPSFCPNNSSNTFGVDVIANYDCNLGIDNPNQQSAVVYPNPATTMININSNLGVFDNYNIVDMMGKSILKGRITDVQTIISIESLANGVYVLELVGENQKTTHKLVKQ</sequence>
<feature type="signal peptide" evidence="2">
    <location>
        <begin position="1"/>
        <end position="19"/>
    </location>
</feature>
<dbReference type="NCBIfam" id="TIGR04183">
    <property type="entry name" value="Por_Secre_tail"/>
    <property type="match status" value="1"/>
</dbReference>
<dbReference type="AlphaFoldDB" id="A0A095SRU5"/>
<dbReference type="EMBL" id="JRHH01000005">
    <property type="protein sequence ID" value="KGD67371.1"/>
    <property type="molecule type" value="Genomic_DNA"/>
</dbReference>
<proteinExistence type="predicted"/>
<evidence type="ECO:0000259" key="3">
    <source>
        <dbReference type="Pfam" id="PF18962"/>
    </source>
</evidence>
<evidence type="ECO:0000313" key="5">
    <source>
        <dbReference type="Proteomes" id="UP000029554"/>
    </source>
</evidence>
<dbReference type="InterPro" id="IPR026444">
    <property type="entry name" value="Secre_tail"/>
</dbReference>
<dbReference type="eggNOG" id="COG3291">
    <property type="taxonomic scope" value="Bacteria"/>
</dbReference>
<dbReference type="RefSeq" id="WP_035128148.1">
    <property type="nucleotide sequence ID" value="NZ_JRHH01000005.1"/>
</dbReference>
<comment type="caution">
    <text evidence="4">The sequence shown here is derived from an EMBL/GenBank/DDBJ whole genome shotgun (WGS) entry which is preliminary data.</text>
</comment>
<evidence type="ECO:0000256" key="2">
    <source>
        <dbReference type="SAM" id="SignalP"/>
    </source>
</evidence>
<feature type="chain" id="PRO_5001917930" description="Secretion system C-terminal sorting domain-containing protein" evidence="2">
    <location>
        <begin position="20"/>
        <end position="287"/>
    </location>
</feature>
<accession>A0A095SRU5</accession>